<protein>
    <recommendedName>
        <fullName evidence="4">Lipocalin-like protein</fullName>
    </recommendedName>
</protein>
<dbReference type="EMBL" id="VWOX01000001">
    <property type="protein sequence ID" value="KAA5546925.1"/>
    <property type="molecule type" value="Genomic_DNA"/>
</dbReference>
<dbReference type="AlphaFoldDB" id="A0A5M6DNC4"/>
<feature type="signal peptide" evidence="1">
    <location>
        <begin position="1"/>
        <end position="31"/>
    </location>
</feature>
<evidence type="ECO:0000313" key="2">
    <source>
        <dbReference type="EMBL" id="KAA5546925.1"/>
    </source>
</evidence>
<keyword evidence="1" id="KW-0732">Signal</keyword>
<dbReference type="Proteomes" id="UP000324479">
    <property type="component" value="Unassembled WGS sequence"/>
</dbReference>
<name>A0A5M6DNC4_9BACT</name>
<dbReference type="RefSeq" id="WP_150074033.1">
    <property type="nucleotide sequence ID" value="NZ_VWOX01000001.1"/>
</dbReference>
<accession>A0A5M6DNC4</accession>
<keyword evidence="3" id="KW-1185">Reference proteome</keyword>
<evidence type="ECO:0000313" key="3">
    <source>
        <dbReference type="Proteomes" id="UP000324479"/>
    </source>
</evidence>
<reference evidence="2 3" key="1">
    <citation type="submission" date="2019-08" db="EMBL/GenBank/DDBJ databases">
        <authorList>
            <person name="Dhanesh K."/>
            <person name="Kumar G."/>
            <person name="Sasikala C."/>
            <person name="Venkata Ramana C."/>
        </authorList>
    </citation>
    <scope>NUCLEOTIDE SEQUENCE [LARGE SCALE GENOMIC DNA]</scope>
    <source>
        <strain evidence="2 3">JC645</strain>
    </source>
</reference>
<evidence type="ECO:0008006" key="4">
    <source>
        <dbReference type="Google" id="ProtNLM"/>
    </source>
</evidence>
<sequence length="154" mass="16579">MNLTKRNAAILLLSGILAAGIPLNFAIRAGAADNQTDGKEGDHKELAAQLIGTWKLQEALNPGSPSGIGTRLKLFTGTHWCIVQPGPNTGILVFQHGGRYQVEGNKVKTTREFAGESTKSMIGGSKTLTIEIEGDTMKQLDSDGVYNETWKRVK</sequence>
<gene>
    <name evidence="2" type="ORF">FYK55_00425</name>
</gene>
<proteinExistence type="predicted"/>
<comment type="caution">
    <text evidence="2">The sequence shown here is derived from an EMBL/GenBank/DDBJ whole genome shotgun (WGS) entry which is preliminary data.</text>
</comment>
<feature type="chain" id="PRO_5024269845" description="Lipocalin-like protein" evidence="1">
    <location>
        <begin position="32"/>
        <end position="154"/>
    </location>
</feature>
<evidence type="ECO:0000256" key="1">
    <source>
        <dbReference type="SAM" id="SignalP"/>
    </source>
</evidence>
<organism evidence="2 3">
    <name type="scientific">Roseiconus nitratireducens</name>
    <dbReference type="NCBI Taxonomy" id="2605748"/>
    <lineage>
        <taxon>Bacteria</taxon>
        <taxon>Pseudomonadati</taxon>
        <taxon>Planctomycetota</taxon>
        <taxon>Planctomycetia</taxon>
        <taxon>Pirellulales</taxon>
        <taxon>Pirellulaceae</taxon>
        <taxon>Roseiconus</taxon>
    </lineage>
</organism>